<evidence type="ECO:0000313" key="2">
    <source>
        <dbReference type="EMBL" id="MCX2839077.1"/>
    </source>
</evidence>
<keyword evidence="2" id="KW-0378">Hydrolase</keyword>
<comment type="caution">
    <text evidence="2">The sequence shown here is derived from an EMBL/GenBank/DDBJ whole genome shotgun (WGS) entry which is preliminary data.</text>
</comment>
<dbReference type="GO" id="GO:0005975">
    <property type="term" value="P:carbohydrate metabolic process"/>
    <property type="evidence" value="ECO:0007669"/>
    <property type="project" value="InterPro"/>
</dbReference>
<dbReference type="InterPro" id="IPR017853">
    <property type="entry name" value="GH"/>
</dbReference>
<dbReference type="SMART" id="SM00642">
    <property type="entry name" value="Aamy"/>
    <property type="match status" value="1"/>
</dbReference>
<organism evidence="2 3">
    <name type="scientific">Salinimicrobium profundisediminis</name>
    <dbReference type="NCBI Taxonomy" id="2994553"/>
    <lineage>
        <taxon>Bacteria</taxon>
        <taxon>Pseudomonadati</taxon>
        <taxon>Bacteroidota</taxon>
        <taxon>Flavobacteriia</taxon>
        <taxon>Flavobacteriales</taxon>
        <taxon>Flavobacteriaceae</taxon>
        <taxon>Salinimicrobium</taxon>
    </lineage>
</organism>
<feature type="domain" description="Glycosyl hydrolase family 13 catalytic" evidence="1">
    <location>
        <begin position="54"/>
        <end position="378"/>
    </location>
</feature>
<dbReference type="SUPFAM" id="SSF51011">
    <property type="entry name" value="Glycosyl hydrolase domain"/>
    <property type="match status" value="1"/>
</dbReference>
<dbReference type="Gene3D" id="3.20.20.80">
    <property type="entry name" value="Glycosidases"/>
    <property type="match status" value="1"/>
</dbReference>
<dbReference type="SUPFAM" id="SSF51445">
    <property type="entry name" value="(Trans)glycosidases"/>
    <property type="match status" value="1"/>
</dbReference>
<reference evidence="2" key="1">
    <citation type="submission" date="2022-11" db="EMBL/GenBank/DDBJ databases">
        <title>Salinimicrobium profundisediminis sp. nov., isolated from deep-sea sediment of the Mariana Trench.</title>
        <authorList>
            <person name="Fu H."/>
        </authorList>
    </citation>
    <scope>NUCLEOTIDE SEQUENCE</scope>
    <source>
        <strain evidence="2">MT39</strain>
    </source>
</reference>
<evidence type="ECO:0000259" key="1">
    <source>
        <dbReference type="SMART" id="SM00642"/>
    </source>
</evidence>
<gene>
    <name evidence="2" type="ORF">OQ279_13050</name>
</gene>
<protein>
    <submittedName>
        <fullName evidence="2">Alpha-amylase family glycosyl hydrolase</fullName>
    </submittedName>
</protein>
<dbReference type="Proteomes" id="UP001148482">
    <property type="component" value="Unassembled WGS sequence"/>
</dbReference>
<keyword evidence="3" id="KW-1185">Reference proteome</keyword>
<sequence>MKNYLYIILWLFSSNILLSCEKSDDNIISNPNGYEQYGTPFQEVPASEDATIYQVNIRAFSAEGTLQGVIDRMDHIDSLGVNVIYLMPVYPVGEERSAGGLGSPYAVRDFKAVNPEFGSLEDLRSLVEEAHNRGIAVILDFVANHTAWDNVWITENPEYYQQDEDGNIIVPPGTNWNDVAQLNYENEDLQDAMIDAMSYWIYNANIDGFRMDAADYVPFSFWNEAVPVLRGIKNQDLLMFAEGGRTDHLRAGFDYIFGFRYFDALKEVFLDGAPVTELQKAHAELYANVYDDSKRVVKYVTNHDVNLSDGTPQELFGGDEGSLAAFVVAAYQRSVPMIYNGQAVGFNKRLEFFDRDPINWNNIDEEMLSEYKEIIKFRNASEAIRRGELKSFSSDDVVVFTMEKGGDTVLVMSNLRNKEVNYILPAVFRNSEWTEVFTNSSVSLGEQVSLEPFTYLVLNKK</sequence>
<dbReference type="InterPro" id="IPR013780">
    <property type="entry name" value="Glyco_hydro_b"/>
</dbReference>
<name>A0A9X3I2L4_9FLAO</name>
<dbReference type="PANTHER" id="PTHR10357">
    <property type="entry name" value="ALPHA-AMYLASE FAMILY MEMBER"/>
    <property type="match status" value="1"/>
</dbReference>
<evidence type="ECO:0000313" key="3">
    <source>
        <dbReference type="Proteomes" id="UP001148482"/>
    </source>
</evidence>
<dbReference type="EMBL" id="JAPJDA010000021">
    <property type="protein sequence ID" value="MCX2839077.1"/>
    <property type="molecule type" value="Genomic_DNA"/>
</dbReference>
<dbReference type="PROSITE" id="PS51257">
    <property type="entry name" value="PROKAR_LIPOPROTEIN"/>
    <property type="match status" value="1"/>
</dbReference>
<dbReference type="InterPro" id="IPR006047">
    <property type="entry name" value="GH13_cat_dom"/>
</dbReference>
<proteinExistence type="predicted"/>
<dbReference type="CDD" id="cd11313">
    <property type="entry name" value="AmyAc_arch_bac_AmyA"/>
    <property type="match status" value="1"/>
</dbReference>
<dbReference type="GO" id="GO:0016787">
    <property type="term" value="F:hydrolase activity"/>
    <property type="evidence" value="ECO:0007669"/>
    <property type="project" value="UniProtKB-KW"/>
</dbReference>
<dbReference type="Gene3D" id="2.60.40.1180">
    <property type="entry name" value="Golgi alpha-mannosidase II"/>
    <property type="match status" value="1"/>
</dbReference>
<dbReference type="Pfam" id="PF00128">
    <property type="entry name" value="Alpha-amylase"/>
    <property type="match status" value="2"/>
</dbReference>
<dbReference type="RefSeq" id="WP_266070392.1">
    <property type="nucleotide sequence ID" value="NZ_JAPJDA010000021.1"/>
</dbReference>
<accession>A0A9X3I2L4</accession>
<dbReference type="AlphaFoldDB" id="A0A9X3I2L4"/>